<name>A0A7N0T825_KALFE</name>
<dbReference type="GO" id="GO:0061630">
    <property type="term" value="F:ubiquitin protein ligase activity"/>
    <property type="evidence" value="ECO:0007669"/>
    <property type="project" value="UniProtKB-EC"/>
</dbReference>
<evidence type="ECO:0000259" key="16">
    <source>
        <dbReference type="PROSITE" id="PS50089"/>
    </source>
</evidence>
<evidence type="ECO:0000256" key="2">
    <source>
        <dbReference type="ARBA" id="ARBA00004167"/>
    </source>
</evidence>
<evidence type="ECO:0000256" key="9">
    <source>
        <dbReference type="ARBA" id="ARBA00022786"/>
    </source>
</evidence>
<evidence type="ECO:0000313" key="18">
    <source>
        <dbReference type="Proteomes" id="UP000594263"/>
    </source>
</evidence>
<evidence type="ECO:0000256" key="5">
    <source>
        <dbReference type="ARBA" id="ARBA00022679"/>
    </source>
</evidence>
<dbReference type="InterPro" id="IPR052788">
    <property type="entry name" value="RING-type_E3_ligase_ATL"/>
</dbReference>
<dbReference type="GO" id="GO:0008270">
    <property type="term" value="F:zinc ion binding"/>
    <property type="evidence" value="ECO:0007669"/>
    <property type="project" value="UniProtKB-KW"/>
</dbReference>
<protein>
    <recommendedName>
        <fullName evidence="4">RING-type E3 ubiquitin transferase</fullName>
        <ecNumber evidence="4">2.3.2.27</ecNumber>
    </recommendedName>
</protein>
<dbReference type="InterPro" id="IPR001841">
    <property type="entry name" value="Znf_RING"/>
</dbReference>
<dbReference type="SMART" id="SM01197">
    <property type="entry name" value="FANCL_C"/>
    <property type="match status" value="1"/>
</dbReference>
<dbReference type="FunFam" id="3.30.40.10:FF:000187">
    <property type="entry name" value="E3 ubiquitin-protein ligase ATL6"/>
    <property type="match status" value="1"/>
</dbReference>
<dbReference type="Gene3D" id="3.30.40.10">
    <property type="entry name" value="Zinc/RING finger domain, C3HC4 (zinc finger)"/>
    <property type="match status" value="1"/>
</dbReference>
<dbReference type="PANTHER" id="PTHR45798">
    <property type="entry name" value="RING-H2 FINGER PROTEIN ATL61-RELATED-RELATED"/>
    <property type="match status" value="1"/>
</dbReference>
<evidence type="ECO:0000256" key="11">
    <source>
        <dbReference type="ARBA" id="ARBA00022989"/>
    </source>
</evidence>
<keyword evidence="6 15" id="KW-0812">Transmembrane</keyword>
<evidence type="ECO:0000256" key="4">
    <source>
        <dbReference type="ARBA" id="ARBA00012483"/>
    </source>
</evidence>
<organism evidence="17 18">
    <name type="scientific">Kalanchoe fedtschenkoi</name>
    <name type="common">Lavender scallops</name>
    <name type="synonym">South American air plant</name>
    <dbReference type="NCBI Taxonomy" id="63787"/>
    <lineage>
        <taxon>Eukaryota</taxon>
        <taxon>Viridiplantae</taxon>
        <taxon>Streptophyta</taxon>
        <taxon>Embryophyta</taxon>
        <taxon>Tracheophyta</taxon>
        <taxon>Spermatophyta</taxon>
        <taxon>Magnoliopsida</taxon>
        <taxon>eudicotyledons</taxon>
        <taxon>Gunneridae</taxon>
        <taxon>Pentapetalae</taxon>
        <taxon>Saxifragales</taxon>
        <taxon>Crassulaceae</taxon>
        <taxon>Kalanchoe</taxon>
    </lineage>
</organism>
<evidence type="ECO:0000256" key="15">
    <source>
        <dbReference type="SAM" id="Phobius"/>
    </source>
</evidence>
<evidence type="ECO:0000313" key="17">
    <source>
        <dbReference type="EnsemblPlants" id="Kaladp0024s0642.1.v1.1.CDS.1"/>
    </source>
</evidence>
<dbReference type="EnsemblPlants" id="Kaladp0024s0642.1.v1.1">
    <property type="protein sequence ID" value="Kaladp0024s0642.1.v1.1.CDS.1"/>
    <property type="gene ID" value="Kaladp0024s0642.v1.1"/>
</dbReference>
<keyword evidence="8 14" id="KW-0863">Zinc-finger</keyword>
<evidence type="ECO:0000256" key="12">
    <source>
        <dbReference type="ARBA" id="ARBA00023136"/>
    </source>
</evidence>
<keyword evidence="10" id="KW-0862">Zinc</keyword>
<dbReference type="GO" id="GO:0016020">
    <property type="term" value="C:membrane"/>
    <property type="evidence" value="ECO:0007669"/>
    <property type="project" value="UniProtKB-SubCell"/>
</dbReference>
<evidence type="ECO:0000256" key="6">
    <source>
        <dbReference type="ARBA" id="ARBA00022692"/>
    </source>
</evidence>
<comment type="subcellular location">
    <subcellularLocation>
        <location evidence="2">Membrane</location>
        <topology evidence="2">Single-pass membrane protein</topology>
    </subcellularLocation>
</comment>
<dbReference type="Gramene" id="Kaladp0024s0642.1.v1.1">
    <property type="protein sequence ID" value="Kaladp0024s0642.1.v1.1.CDS.1"/>
    <property type="gene ID" value="Kaladp0024s0642.v1.1"/>
</dbReference>
<dbReference type="SUPFAM" id="SSF57850">
    <property type="entry name" value="RING/U-box"/>
    <property type="match status" value="1"/>
</dbReference>
<proteinExistence type="inferred from homology"/>
<dbReference type="OMA" id="MARCACL"/>
<feature type="transmembrane region" description="Helical" evidence="15">
    <location>
        <begin position="25"/>
        <end position="46"/>
    </location>
</feature>
<sequence>MARFLSALNSSSDDLPSNILPGTDFVAIVAAFICALICVLGVATMARCACLRRRSSSSSSSSSAAKKGVDKKVIQALPMFTFTSSAGFAAEECAICLADFAEGDEIRVLPDCGHGFHAQCIDRWLAARSSCPSCRQCLAPVACQKCGHTPAGRKAVEEATFLP</sequence>
<evidence type="ECO:0000256" key="3">
    <source>
        <dbReference type="ARBA" id="ARBA00004906"/>
    </source>
</evidence>
<dbReference type="CDD" id="cd16461">
    <property type="entry name" value="RING-H2_EL5-like"/>
    <property type="match status" value="1"/>
</dbReference>
<dbReference type="Proteomes" id="UP000594263">
    <property type="component" value="Unplaced"/>
</dbReference>
<keyword evidence="11 15" id="KW-1133">Transmembrane helix</keyword>
<dbReference type="AlphaFoldDB" id="A0A7N0T825"/>
<evidence type="ECO:0000256" key="14">
    <source>
        <dbReference type="PROSITE-ProRule" id="PRU00175"/>
    </source>
</evidence>
<comment type="catalytic activity">
    <reaction evidence="1">
        <text>S-ubiquitinyl-[E2 ubiquitin-conjugating enzyme]-L-cysteine + [acceptor protein]-L-lysine = [E2 ubiquitin-conjugating enzyme]-L-cysteine + N(6)-ubiquitinyl-[acceptor protein]-L-lysine.</text>
        <dbReference type="EC" id="2.3.2.27"/>
    </reaction>
</comment>
<dbReference type="InterPro" id="IPR013083">
    <property type="entry name" value="Znf_RING/FYVE/PHD"/>
</dbReference>
<keyword evidence="5" id="KW-0808">Transferase</keyword>
<feature type="domain" description="RING-type" evidence="16">
    <location>
        <begin position="93"/>
        <end position="135"/>
    </location>
</feature>
<dbReference type="SMART" id="SM00184">
    <property type="entry name" value="RING"/>
    <property type="match status" value="1"/>
</dbReference>
<dbReference type="PROSITE" id="PS50089">
    <property type="entry name" value="ZF_RING_2"/>
    <property type="match status" value="1"/>
</dbReference>
<keyword evidence="12 15" id="KW-0472">Membrane</keyword>
<accession>A0A7N0T825</accession>
<reference evidence="17" key="1">
    <citation type="submission" date="2021-01" db="UniProtKB">
        <authorList>
            <consortium name="EnsemblPlants"/>
        </authorList>
    </citation>
    <scope>IDENTIFICATION</scope>
</reference>
<comment type="pathway">
    <text evidence="3">Protein modification; protein ubiquitination.</text>
</comment>
<evidence type="ECO:0000256" key="1">
    <source>
        <dbReference type="ARBA" id="ARBA00000900"/>
    </source>
</evidence>
<comment type="similarity">
    <text evidence="13">Belongs to the RING-type zinc finger family. ATL subfamily.</text>
</comment>
<evidence type="ECO:0000256" key="7">
    <source>
        <dbReference type="ARBA" id="ARBA00022723"/>
    </source>
</evidence>
<dbReference type="PANTHER" id="PTHR45798:SF101">
    <property type="entry name" value="RING-H2 FINGER PROTEIN ATL8-RELATED"/>
    <property type="match status" value="1"/>
</dbReference>
<evidence type="ECO:0000256" key="13">
    <source>
        <dbReference type="ARBA" id="ARBA00024209"/>
    </source>
</evidence>
<evidence type="ECO:0000256" key="8">
    <source>
        <dbReference type="ARBA" id="ARBA00022771"/>
    </source>
</evidence>
<dbReference type="Pfam" id="PF13639">
    <property type="entry name" value="zf-RING_2"/>
    <property type="match status" value="1"/>
</dbReference>
<keyword evidence="18" id="KW-1185">Reference proteome</keyword>
<keyword evidence="9" id="KW-0833">Ubl conjugation pathway</keyword>
<keyword evidence="7" id="KW-0479">Metal-binding</keyword>
<dbReference type="EC" id="2.3.2.27" evidence="4"/>
<evidence type="ECO:0000256" key="10">
    <source>
        <dbReference type="ARBA" id="ARBA00022833"/>
    </source>
</evidence>